<gene>
    <name evidence="1" type="ORF">RHMOL_Rhmol10G0213300</name>
</gene>
<evidence type="ECO:0000313" key="2">
    <source>
        <dbReference type="Proteomes" id="UP001062846"/>
    </source>
</evidence>
<accession>A0ACC0M4E9</accession>
<reference evidence="1" key="1">
    <citation type="submission" date="2022-02" db="EMBL/GenBank/DDBJ databases">
        <title>Plant Genome Project.</title>
        <authorList>
            <person name="Zhang R.-G."/>
        </authorList>
    </citation>
    <scope>NUCLEOTIDE SEQUENCE</scope>
    <source>
        <strain evidence="1">AT1</strain>
    </source>
</reference>
<evidence type="ECO:0000313" key="1">
    <source>
        <dbReference type="EMBL" id="KAI8535923.1"/>
    </source>
</evidence>
<name>A0ACC0M4E9_RHOML</name>
<organism evidence="1 2">
    <name type="scientific">Rhododendron molle</name>
    <name type="common">Chinese azalea</name>
    <name type="synonym">Azalea mollis</name>
    <dbReference type="NCBI Taxonomy" id="49168"/>
    <lineage>
        <taxon>Eukaryota</taxon>
        <taxon>Viridiplantae</taxon>
        <taxon>Streptophyta</taxon>
        <taxon>Embryophyta</taxon>
        <taxon>Tracheophyta</taxon>
        <taxon>Spermatophyta</taxon>
        <taxon>Magnoliopsida</taxon>
        <taxon>eudicotyledons</taxon>
        <taxon>Gunneridae</taxon>
        <taxon>Pentapetalae</taxon>
        <taxon>asterids</taxon>
        <taxon>Ericales</taxon>
        <taxon>Ericaceae</taxon>
        <taxon>Ericoideae</taxon>
        <taxon>Rhodoreae</taxon>
        <taxon>Rhododendron</taxon>
    </lineage>
</organism>
<keyword evidence="2" id="KW-1185">Reference proteome</keyword>
<dbReference type="Proteomes" id="UP001062846">
    <property type="component" value="Chromosome 10"/>
</dbReference>
<dbReference type="EMBL" id="CM046397">
    <property type="protein sequence ID" value="KAI8535923.1"/>
    <property type="molecule type" value="Genomic_DNA"/>
</dbReference>
<comment type="caution">
    <text evidence="1">The sequence shown here is derived from an EMBL/GenBank/DDBJ whole genome shotgun (WGS) entry which is preliminary data.</text>
</comment>
<protein>
    <submittedName>
        <fullName evidence="1">Uncharacterized protein</fullName>
    </submittedName>
</protein>
<sequence>MPGLWGKRHLAILMAGADRSSEGGCNSVWLRFSLYNHWRYCWVTSGPDLTTNVCPRVWSCVPIVVGLQCWSLLLIWWVLGGFSGSGQWGSGGALVVGVGVLLESSTGGGGCYWPGVTMGMPGLWAKRHLAILMAGVDRSSEGGCNSVWLRFSLYSRWRYCWTLLMGMPGLRAKRHLAILMAGVDRSSKGGCNSVWLRFSLYNHWRYCWKYFVDEESKKNCFMLFARELTIIYGENEAYWKWEQPSGEDIEVAKLVAVSWLDIKGYIRTINLSPGTLYEIVFEVKKYDQSNSNFDLVIKPQHSKALTRTESLEGKPLEEWFELVVGEFRMSPDYVGNMEFGVEQHDGGWKSGLVVKCAIIRPKK</sequence>
<proteinExistence type="predicted"/>